<keyword evidence="8" id="KW-1185">Reference proteome</keyword>
<evidence type="ECO:0000256" key="1">
    <source>
        <dbReference type="ARBA" id="ARBA00004196"/>
    </source>
</evidence>
<feature type="repeat" description="TPR" evidence="5">
    <location>
        <begin position="326"/>
        <end position="359"/>
    </location>
</feature>
<dbReference type="Pfam" id="PF23914">
    <property type="entry name" value="TPR_CcmH_CycH"/>
    <property type="match status" value="2"/>
</dbReference>
<dbReference type="PROSITE" id="PS50005">
    <property type="entry name" value="TPR"/>
    <property type="match status" value="2"/>
</dbReference>
<evidence type="ECO:0000256" key="5">
    <source>
        <dbReference type="PROSITE-ProRule" id="PRU00339"/>
    </source>
</evidence>
<organism evidence="7 8">
    <name type="scientific">Marinimicrococcus flavescens</name>
    <dbReference type="NCBI Taxonomy" id="3031815"/>
    <lineage>
        <taxon>Bacteria</taxon>
        <taxon>Pseudomonadati</taxon>
        <taxon>Pseudomonadota</taxon>
        <taxon>Alphaproteobacteria</taxon>
        <taxon>Geminicoccales</taxon>
        <taxon>Geminicoccaceae</taxon>
        <taxon>Marinimicrococcus</taxon>
    </lineage>
</organism>
<evidence type="ECO:0000313" key="7">
    <source>
        <dbReference type="EMBL" id="MDF1585378.1"/>
    </source>
</evidence>
<evidence type="ECO:0000259" key="6">
    <source>
        <dbReference type="Pfam" id="PF23914"/>
    </source>
</evidence>
<feature type="repeat" description="TPR" evidence="5">
    <location>
        <begin position="152"/>
        <end position="185"/>
    </location>
</feature>
<dbReference type="PANTHER" id="PTHR47870">
    <property type="entry name" value="CYTOCHROME C-TYPE BIOGENESIS PROTEIN CCMH"/>
    <property type="match status" value="1"/>
</dbReference>
<keyword evidence="2" id="KW-0677">Repeat</keyword>
<keyword evidence="3" id="KW-0201">Cytochrome c-type biogenesis</keyword>
<feature type="domain" description="Cytochrome c-type biogenesis protein H TPR" evidence="6">
    <location>
        <begin position="115"/>
        <end position="259"/>
    </location>
</feature>
<dbReference type="AlphaFoldDB" id="A0AAP3UXP1"/>
<dbReference type="InterPro" id="IPR056413">
    <property type="entry name" value="TPR_CcmH_CycH"/>
</dbReference>
<name>A0AAP3UXP1_9PROT</name>
<dbReference type="Gene3D" id="1.25.40.10">
    <property type="entry name" value="Tetratricopeptide repeat domain"/>
    <property type="match status" value="2"/>
</dbReference>
<dbReference type="InterPro" id="IPR019734">
    <property type="entry name" value="TPR_rpt"/>
</dbReference>
<accession>A0AAP3UXP1</accession>
<dbReference type="NCBIfam" id="TIGR03142">
    <property type="entry name" value="cytochro_ccmI"/>
    <property type="match status" value="1"/>
</dbReference>
<dbReference type="PANTHER" id="PTHR47870:SF1">
    <property type="entry name" value="CYTOCHROME C-TYPE BIOGENESIS PROTEIN CCMH"/>
    <property type="match status" value="1"/>
</dbReference>
<reference evidence="7 8" key="1">
    <citation type="submission" date="2023-03" db="EMBL/GenBank/DDBJ databases">
        <title>YIM 152171 draft genome.</title>
        <authorList>
            <person name="Yang Z."/>
        </authorList>
    </citation>
    <scope>NUCLEOTIDE SEQUENCE [LARGE SCALE GENOMIC DNA]</scope>
    <source>
        <strain evidence="7 8">YIM 152171</strain>
    </source>
</reference>
<dbReference type="RefSeq" id="WP_327787793.1">
    <property type="nucleotide sequence ID" value="NZ_JARGEQ010000016.1"/>
</dbReference>
<dbReference type="EMBL" id="JARGEQ010000016">
    <property type="protein sequence ID" value="MDF1585378.1"/>
    <property type="molecule type" value="Genomic_DNA"/>
</dbReference>
<sequence length="451" mass="47915">MSGLLLAAGALSVAAAAALLAPVLRRRAAGSAEPSETAIYRQQLDELEQDLARGLIAPREAKAARVEIERRLLRAAGRGEQRLASSAGTRGVVIATAVLAPLAAAALYLPMGAPALPDRPFAARSEQNNQQLAIRQMVTRLEERLAREPGGLDDWLMLGRSRSVLGDMQGATDAYRRARALAPDDPRAAGGLAEALTFLAGGMVPREAAALFEEVARRAPGDPQAAFYLGMADAQAGDSEAGKERWRRALAALPASDPARDRLLNAIGGAGRQLGIDVAGVLATPPASAPAGPEALAGMSLEQQLEFVRSMVGRLEARLENEPDDAEGWSRLGQARWLLRQPEKARAAFDKALALAPRDVGILKAYAASLLGPVDPASGLPEVGDEARALFDRAAELRPEDPEPWWFLGIAARQRGEQARARSDWQRLLDLIGPDHPDFAGIRARIEALGS</sequence>
<keyword evidence="4 5" id="KW-0802">TPR repeat</keyword>
<evidence type="ECO:0000256" key="4">
    <source>
        <dbReference type="ARBA" id="ARBA00022803"/>
    </source>
</evidence>
<dbReference type="InterPro" id="IPR011990">
    <property type="entry name" value="TPR-like_helical_dom_sf"/>
</dbReference>
<proteinExistence type="predicted"/>
<dbReference type="GO" id="GO:0017004">
    <property type="term" value="P:cytochrome complex assembly"/>
    <property type="evidence" value="ECO:0007669"/>
    <property type="project" value="UniProtKB-KW"/>
</dbReference>
<evidence type="ECO:0000256" key="3">
    <source>
        <dbReference type="ARBA" id="ARBA00022748"/>
    </source>
</evidence>
<protein>
    <submittedName>
        <fullName evidence="7">C-type cytochrome biogenesis protein CcmI</fullName>
    </submittedName>
</protein>
<dbReference type="InterPro" id="IPR017560">
    <property type="entry name" value="Cyt_c_biogenesis_CcmI"/>
</dbReference>
<dbReference type="InterPro" id="IPR051263">
    <property type="entry name" value="C-type_cytochrome_biogenesis"/>
</dbReference>
<evidence type="ECO:0000256" key="2">
    <source>
        <dbReference type="ARBA" id="ARBA00022737"/>
    </source>
</evidence>
<feature type="domain" description="Cytochrome c-type biogenesis protein H TPR" evidence="6">
    <location>
        <begin position="315"/>
        <end position="437"/>
    </location>
</feature>
<dbReference type="Proteomes" id="UP001301140">
    <property type="component" value="Unassembled WGS sequence"/>
</dbReference>
<dbReference type="SMART" id="SM00028">
    <property type="entry name" value="TPR"/>
    <property type="match status" value="4"/>
</dbReference>
<comment type="caution">
    <text evidence="7">The sequence shown here is derived from an EMBL/GenBank/DDBJ whole genome shotgun (WGS) entry which is preliminary data.</text>
</comment>
<gene>
    <name evidence="7" type="primary">ccmI</name>
    <name evidence="7" type="ORF">PZ740_03145</name>
</gene>
<comment type="subcellular location">
    <subcellularLocation>
        <location evidence="1">Cell envelope</location>
    </subcellularLocation>
</comment>
<evidence type="ECO:0000313" key="8">
    <source>
        <dbReference type="Proteomes" id="UP001301140"/>
    </source>
</evidence>
<dbReference type="GO" id="GO:0030313">
    <property type="term" value="C:cell envelope"/>
    <property type="evidence" value="ECO:0007669"/>
    <property type="project" value="UniProtKB-SubCell"/>
</dbReference>
<dbReference type="SUPFAM" id="SSF48452">
    <property type="entry name" value="TPR-like"/>
    <property type="match status" value="2"/>
</dbReference>